<feature type="transmembrane region" description="Helical" evidence="2">
    <location>
        <begin position="221"/>
        <end position="242"/>
    </location>
</feature>
<dbReference type="EMBL" id="JACHJQ010000003">
    <property type="protein sequence ID" value="MBB4906752.1"/>
    <property type="molecule type" value="Genomic_DNA"/>
</dbReference>
<keyword evidence="2" id="KW-0812">Transmembrane</keyword>
<keyword evidence="2" id="KW-0472">Membrane</keyword>
<dbReference type="Gene3D" id="2.60.40.2230">
    <property type="entry name" value="Uncharacterised protein YcnI-like PF07987, DUF1775"/>
    <property type="match status" value="1"/>
</dbReference>
<feature type="domain" description="YncI copper-binding" evidence="4">
    <location>
        <begin position="31"/>
        <end position="180"/>
    </location>
</feature>
<dbReference type="InterPro" id="IPR038507">
    <property type="entry name" value="YcnI-like_sf"/>
</dbReference>
<feature type="chain" id="PRO_5030568796" evidence="3">
    <location>
        <begin position="31"/>
        <end position="251"/>
    </location>
</feature>
<evidence type="ECO:0000256" key="3">
    <source>
        <dbReference type="SAM" id="SignalP"/>
    </source>
</evidence>
<dbReference type="RefSeq" id="WP_184810919.1">
    <property type="nucleotide sequence ID" value="NZ_JACHJQ010000003.1"/>
</dbReference>
<comment type="caution">
    <text evidence="5">The sequence shown here is derived from an EMBL/GenBank/DDBJ whole genome shotgun (WGS) entry which is preliminary data.</text>
</comment>
<keyword evidence="6" id="KW-1185">Reference proteome</keyword>
<name>A0A7W7Q463_9PSEU</name>
<gene>
    <name evidence="5" type="ORF">FHR82_002972</name>
</gene>
<protein>
    <submittedName>
        <fullName evidence="5">Uncharacterized protein YcnI</fullName>
    </submittedName>
</protein>
<evidence type="ECO:0000256" key="2">
    <source>
        <dbReference type="SAM" id="Phobius"/>
    </source>
</evidence>
<dbReference type="Proteomes" id="UP000520767">
    <property type="component" value="Unassembled WGS sequence"/>
</dbReference>
<keyword evidence="3" id="KW-0732">Signal</keyword>
<reference evidence="5 6" key="1">
    <citation type="submission" date="2020-08" db="EMBL/GenBank/DDBJ databases">
        <title>Genomic Encyclopedia of Type Strains, Phase III (KMG-III): the genomes of soil and plant-associated and newly described type strains.</title>
        <authorList>
            <person name="Whitman W."/>
        </authorList>
    </citation>
    <scope>NUCLEOTIDE SEQUENCE [LARGE SCALE GENOMIC DNA]</scope>
    <source>
        <strain evidence="5 6">CECT 8960</strain>
    </source>
</reference>
<feature type="region of interest" description="Disordered" evidence="1">
    <location>
        <begin position="181"/>
        <end position="216"/>
    </location>
</feature>
<sequence>MSTTRFIARAGVVAVAAGVATLLGSGLASAHVTAKVLGEAAQQGGYSKITFRVPNEDEAAGTVKLEVKMPADTPVTSARTRPMAGWTAQITKVALDKPVKVHGAEIKEAISSVTWTAAAGTRIAPGEFEEFELSVGPLPETDQLVMPAIQTYEGGKVVAWDQPPAEDGAEPEHPAPVIALAPEGEDHHGGSAASVDAQNAASESDDANAAAASGSDDTARWLGGAGLVVGALGLGFGVGATLRARKATSRS</sequence>
<organism evidence="5 6">
    <name type="scientific">Actinophytocola algeriensis</name>
    <dbReference type="NCBI Taxonomy" id="1768010"/>
    <lineage>
        <taxon>Bacteria</taxon>
        <taxon>Bacillati</taxon>
        <taxon>Actinomycetota</taxon>
        <taxon>Actinomycetes</taxon>
        <taxon>Pseudonocardiales</taxon>
        <taxon>Pseudonocardiaceae</taxon>
    </lineage>
</organism>
<evidence type="ECO:0000256" key="1">
    <source>
        <dbReference type="SAM" id="MobiDB-lite"/>
    </source>
</evidence>
<keyword evidence="2" id="KW-1133">Transmembrane helix</keyword>
<dbReference type="InterPro" id="IPR012533">
    <property type="entry name" value="YcnI-copper_dom"/>
</dbReference>
<dbReference type="Pfam" id="PF07987">
    <property type="entry name" value="DUF1775"/>
    <property type="match status" value="1"/>
</dbReference>
<proteinExistence type="predicted"/>
<evidence type="ECO:0000259" key="4">
    <source>
        <dbReference type="Pfam" id="PF07987"/>
    </source>
</evidence>
<dbReference type="CDD" id="cd08545">
    <property type="entry name" value="YcnI_like"/>
    <property type="match status" value="1"/>
</dbReference>
<accession>A0A7W7Q463</accession>
<feature type="compositionally biased region" description="Low complexity" evidence="1">
    <location>
        <begin position="196"/>
        <end position="216"/>
    </location>
</feature>
<evidence type="ECO:0000313" key="6">
    <source>
        <dbReference type="Proteomes" id="UP000520767"/>
    </source>
</evidence>
<evidence type="ECO:0000313" key="5">
    <source>
        <dbReference type="EMBL" id="MBB4906752.1"/>
    </source>
</evidence>
<dbReference type="AlphaFoldDB" id="A0A7W7Q463"/>
<feature type="signal peptide" evidence="3">
    <location>
        <begin position="1"/>
        <end position="30"/>
    </location>
</feature>